<gene>
    <name evidence="1" type="ORF">J5U18_12655</name>
</gene>
<evidence type="ECO:0000313" key="1">
    <source>
        <dbReference type="EMBL" id="MBP3944391.1"/>
    </source>
</evidence>
<keyword evidence="2" id="KW-1185">Reference proteome</keyword>
<comment type="caution">
    <text evidence="1">The sequence shown here is derived from an EMBL/GenBank/DDBJ whole genome shotgun (WGS) entry which is preliminary data.</text>
</comment>
<name>A0A8T4HIB2_9SPHI</name>
<reference evidence="1" key="1">
    <citation type="submission" date="2021-03" db="EMBL/GenBank/DDBJ databases">
        <authorList>
            <person name="Lu T."/>
            <person name="Wang Q."/>
            <person name="Han X."/>
        </authorList>
    </citation>
    <scope>NUCLEOTIDE SEQUENCE</scope>
    <source>
        <strain evidence="1">WQ 2009</strain>
    </source>
</reference>
<evidence type="ECO:0000313" key="2">
    <source>
        <dbReference type="Proteomes" id="UP000679691"/>
    </source>
</evidence>
<dbReference type="RefSeq" id="WP_353547902.1">
    <property type="nucleotide sequence ID" value="NZ_JAGKSB010000017.1"/>
</dbReference>
<protein>
    <submittedName>
        <fullName evidence="1">Uncharacterized protein</fullName>
    </submittedName>
</protein>
<sequence length="1000" mass="115785">MNNYKISKDDILRETNGGLDIIRFYVPEIDQFAGTRKKFKLHDEKTPSASIKQLADGNYVVADFGDDGKWLNGIALAQKMERLEYGETIKLLAQRFGIANAEQVESMFQPTFKTDNAAPDQADGTWIFNPIEIVPESHLRILFADKIFTRIDYDKRDIKDANERKEAVLSHLRSVLIEQHWHGLTSYTIIKNRKAITITAAEYYPIYRIEESVKGPGDQLKVFSKIYQPKAKEKKNRFFYHGDFDPQFLHGLMQFKKAFDTMLKDCPEDESGEPLKNPKLKEVIYCTGGSDALNFRALGYHTIYPSSEYFKLSNTTLKSLFAKAERVLTCPDLDITGQKQNHKLCMDSTGDLFLDICTIELPEELQEKRDQYGRPCKDLRDYLGHYSSFDLLNIVKVAKMYRFWDYHQATDKDGNAKIKFGRPVYEYKLSSERVLNFLKRCGFGRHKVSEETTEFVHMDSNTVKVVKPEDVKGFLIEFLRKRYMPEELINVLHRSPLLNEASFAQLPVLELDFTDHDRDAQYMFFKNATWRIDASGVKQLKPADVDRMVWASKILPHSVQQMDNMFTVTKNEEGRYDIEIKNHDCLFFKFLTQTSRVHWRKELEENLVHLPLEERKKYIEANKFNIAGPNLTPEQQYEQKLHLINKMYAFGYLMHRYKSTSRPWIVMPMDDTPNKDGGSHGGTGKSIFFTGLYQIKNVLKLDGKNDKLFEDSHVFEQVNKNTDIIYIDDASRNFPMERTFSMTTGAITVNPKGKTRTTIEFNDSPKMGLTTNFAPDDLSPSTLRRILFIGMSNYYHVDKMGEFNENRQPKDDFGKELFNEFNAAEWNTTLNFMAQCCSLFLNYNDMIEAPMANIMQRNLTNNMGVNFLEWAETYFSEDSGRLDILVPAAIAQNDYLRDMGIKSITSQGFNNKMKLYALMKNYVLAPKEVLNPDGRVTRFSEAIEYDSRTKRWFKSGGSKTQTMIYLQTKNNPVDRETIFDPTLIYEELPTPVAGTTAPNF</sequence>
<dbReference type="Proteomes" id="UP000679691">
    <property type="component" value="Unassembled WGS sequence"/>
</dbReference>
<accession>A0A8T4HIB2</accession>
<dbReference type="EMBL" id="JAGKSB010000017">
    <property type="protein sequence ID" value="MBP3944391.1"/>
    <property type="molecule type" value="Genomic_DNA"/>
</dbReference>
<dbReference type="AlphaFoldDB" id="A0A8T4HIB2"/>
<organism evidence="1 2">
    <name type="scientific">Rhinopithecimicrobium faecis</name>
    <dbReference type="NCBI Taxonomy" id="2820698"/>
    <lineage>
        <taxon>Bacteria</taxon>
        <taxon>Pseudomonadati</taxon>
        <taxon>Bacteroidota</taxon>
        <taxon>Sphingobacteriia</taxon>
        <taxon>Sphingobacteriales</taxon>
        <taxon>Sphingobacteriaceae</taxon>
        <taxon>Rhinopithecimicrobium</taxon>
    </lineage>
</organism>
<proteinExistence type="predicted"/>